<dbReference type="InterPro" id="IPR052762">
    <property type="entry name" value="PCW_deacetylase/CE"/>
</dbReference>
<keyword evidence="4" id="KW-1185">Reference proteome</keyword>
<dbReference type="PROSITE" id="PS51257">
    <property type="entry name" value="PROKAR_LIPOPROTEIN"/>
    <property type="match status" value="1"/>
</dbReference>
<name>A0A9E6ZUP0_9FLAO</name>
<dbReference type="EMBL" id="CP094358">
    <property type="protein sequence ID" value="UOB18133.1"/>
    <property type="molecule type" value="Genomic_DNA"/>
</dbReference>
<evidence type="ECO:0000313" key="4">
    <source>
        <dbReference type="Proteomes" id="UP000831290"/>
    </source>
</evidence>
<evidence type="ECO:0000259" key="2">
    <source>
        <dbReference type="Pfam" id="PF17996"/>
    </source>
</evidence>
<dbReference type="GO" id="GO:0052689">
    <property type="term" value="F:carboxylic ester hydrolase activity"/>
    <property type="evidence" value="ECO:0007669"/>
    <property type="project" value="InterPro"/>
</dbReference>
<dbReference type="Pfam" id="PF13472">
    <property type="entry name" value="Lipase_GDSL_2"/>
    <property type="match status" value="1"/>
</dbReference>
<feature type="domain" description="Carbohydrate esterase 2 N-terminal" evidence="2">
    <location>
        <begin position="40"/>
        <end position="144"/>
    </location>
</feature>
<dbReference type="Pfam" id="PF17996">
    <property type="entry name" value="CE2_N"/>
    <property type="match status" value="1"/>
</dbReference>
<feature type="domain" description="SGNH hydrolase-type esterase" evidence="1">
    <location>
        <begin position="154"/>
        <end position="299"/>
    </location>
</feature>
<dbReference type="RefSeq" id="WP_255844120.1">
    <property type="nucleotide sequence ID" value="NZ_CP094358.1"/>
</dbReference>
<evidence type="ECO:0000313" key="3">
    <source>
        <dbReference type="EMBL" id="UOB18133.1"/>
    </source>
</evidence>
<dbReference type="InterPro" id="IPR037461">
    <property type="entry name" value="CtCE2-like_dom"/>
</dbReference>
<dbReference type="PANTHER" id="PTHR37834">
    <property type="entry name" value="GDSL-LIKE LIPASE/ACYLHYDROLASE DOMAIN PROTEIN (AFU_ORTHOLOGUE AFUA_2G00620)"/>
    <property type="match status" value="1"/>
</dbReference>
<dbReference type="Proteomes" id="UP000831290">
    <property type="component" value="Chromosome"/>
</dbReference>
<organism evidence="3 4">
    <name type="scientific">Abyssalbus ytuae</name>
    <dbReference type="NCBI Taxonomy" id="2926907"/>
    <lineage>
        <taxon>Bacteria</taxon>
        <taxon>Pseudomonadati</taxon>
        <taxon>Bacteroidota</taxon>
        <taxon>Flavobacteriia</taxon>
        <taxon>Flavobacteriales</taxon>
        <taxon>Flavobacteriaceae</taxon>
        <taxon>Abyssalbus</taxon>
    </lineage>
</organism>
<dbReference type="Gene3D" id="3.40.50.1110">
    <property type="entry name" value="SGNH hydrolase"/>
    <property type="match status" value="1"/>
</dbReference>
<dbReference type="SUPFAM" id="SSF52266">
    <property type="entry name" value="SGNH hydrolase"/>
    <property type="match status" value="1"/>
</dbReference>
<protein>
    <submittedName>
        <fullName evidence="3">GDSL-type esterase/lipase family protein</fullName>
    </submittedName>
</protein>
<dbReference type="Gene3D" id="2.60.120.260">
    <property type="entry name" value="Galactose-binding domain-like"/>
    <property type="match status" value="1"/>
</dbReference>
<evidence type="ECO:0000259" key="1">
    <source>
        <dbReference type="Pfam" id="PF13472"/>
    </source>
</evidence>
<dbReference type="KEGG" id="fbm:MQE35_02260"/>
<dbReference type="CDD" id="cd01831">
    <property type="entry name" value="Endoglucanase_E_like"/>
    <property type="match status" value="1"/>
</dbReference>
<dbReference type="AlphaFoldDB" id="A0A9E6ZUP0"/>
<sequence>MKLNIFISFALIISLISSCKTPKEDKFSHFKATNEFIVTSGRTDTTATNDIVLIGSASSISFKVQGDSCTVLLKNKEASHGYIALEIDNEYIERLKIEGTSYIHYNLPLKKEKEYHNITLYKATEAQTGDILFGGINAKKIAKIPSDNRKKIEFIGNSITCGMGVDYEKIPCGSGEWFDQHNAYFAYGPRVARALNVDFMLSSSSGIGVYRNWDVDGPTMPEVYENRYLNTDSTKKWNFKRFNPDVVSICLGTNDLSDGDDIHPRLPFDAQSFTEKYISFVNKIYSHYPSVQVVLLSSPMMEGEKSEILNKCLKDVKKYFDENSESKKEIAIYSFEAAFPHGCTSHPDIKDHKVMAEKLIPFYKKFLE</sequence>
<reference evidence="3" key="1">
    <citation type="submission" date="2022-03" db="EMBL/GenBank/DDBJ databases">
        <title>Description of Abyssus ytuae gen. nov., sp. nov., a novel member of the family Flavobacteriaceae isolated from the sediment of Mariana Trench.</title>
        <authorList>
            <person name="Zhang J."/>
            <person name="Xu X."/>
        </authorList>
    </citation>
    <scope>NUCLEOTIDE SEQUENCE</scope>
    <source>
        <strain evidence="3">MT3330</strain>
    </source>
</reference>
<gene>
    <name evidence="3" type="ORF">MQE35_02260</name>
</gene>
<dbReference type="InterPro" id="IPR036514">
    <property type="entry name" value="SGNH_hydro_sf"/>
</dbReference>
<dbReference type="InterPro" id="IPR013830">
    <property type="entry name" value="SGNH_hydro"/>
</dbReference>
<proteinExistence type="predicted"/>
<dbReference type="InterPro" id="IPR040794">
    <property type="entry name" value="CE2_N"/>
</dbReference>
<dbReference type="PANTHER" id="PTHR37834:SF2">
    <property type="entry name" value="ESTERASE, SGNH HYDROLASE-TYPE"/>
    <property type="match status" value="1"/>
</dbReference>
<accession>A0A9E6ZUP0</accession>